<feature type="region of interest" description="Disordered" evidence="9">
    <location>
        <begin position="487"/>
        <end position="561"/>
    </location>
</feature>
<feature type="compositionally biased region" description="Polar residues" evidence="9">
    <location>
        <begin position="525"/>
        <end position="556"/>
    </location>
</feature>
<evidence type="ECO:0000256" key="7">
    <source>
        <dbReference type="ARBA" id="ARBA00038021"/>
    </source>
</evidence>
<dbReference type="SMART" id="SM00389">
    <property type="entry name" value="HOX"/>
    <property type="match status" value="1"/>
</dbReference>
<keyword evidence="2" id="KW-0805">Transcription regulation</keyword>
<feature type="region of interest" description="Disordered" evidence="9">
    <location>
        <begin position="204"/>
        <end position="241"/>
    </location>
</feature>
<evidence type="ECO:0000313" key="12">
    <source>
        <dbReference type="RefSeq" id="XP_018008018.1"/>
    </source>
</evidence>
<feature type="DNA-binding region" description="Homeobox" evidence="8">
    <location>
        <begin position="424"/>
        <end position="486"/>
    </location>
</feature>
<sequence length="864" mass="94028">MNPVTNFNKKSRTDNSTGTRSRDSESGSPIAFKYISPSNSSSPANRLQVSSPTSVTSQYIKTSVGSSVHYSIIPRSRSSSGECSQPSSSPHSASSTSPVSRCFSYLSSIEKLSELSSETTSRSSYSSSSGSSSSSPDDSQPNVKATSLTPSLHCAFQAGKNNRSEDFASKASSAAQRLFKIKSISTVPSNANNFILEVRRKLAEEAQSSSRRDSDPKIQSSRRVTEECGQSSTHLDPRKRVSIIVGKKSSEYNTYAPSKAVGNPRSTITVIRGPPLSHNCIGKMTTPRISANFRACRSPAKSSSKSSGRINRPSLSTKLVTKRELFTTASRTVESAHRTIGSGAPISTPDYAWKEELQRQTPSPMDSTGSTSSETPIDDARDSSWGYLSSGERDAVSVLASFRTMKADCIVTQATETPRHNSTGKKRRGNLNKESVGILKKWLYEHRYKAYPTDEEKMTLAKESGLTILQVCNWFINARRRQLPGMLQQEGCSPENYTITRKGNHKSKRSPPGTGDPVNRAGPSRAQNLNLDPIPQVSTTNIGQSEQSRRLATTPLNGPRVDENLASFPGYSYQSSQWNSEQAFDPADRVPAWVDEQRQLSRTLPPVLQYSELYIAEMPGMNTYSTCYSGGPSQCISPSAPFIARDAAILCTPDPSPQIQREGNVYLPHSDLVDSYGYLPAGPYGMVISENGTTPPPTPPTVSSSKISQSPTAPQEQNFSFYRPEKSAQYVFDNCHHGMGSCTENGSVIPNGIQGYSVVENNQDGFQVNDNCANITNQSFQAMDDSLSPDQSEDRAMTGTTMDIDPQSPPTRDYNSLQLLVDTALGNCNEPLQHKQFIDATGFPVSALHGSHDTEEAPRVLLSL</sequence>
<evidence type="ECO:0000256" key="9">
    <source>
        <dbReference type="SAM" id="MobiDB-lite"/>
    </source>
</evidence>
<keyword evidence="4 8" id="KW-0371">Homeobox</keyword>
<feature type="compositionally biased region" description="Polar residues" evidence="9">
    <location>
        <begin position="1"/>
        <end position="19"/>
    </location>
</feature>
<dbReference type="Proteomes" id="UP000694843">
    <property type="component" value="Unplaced"/>
</dbReference>
<reference evidence="12" key="1">
    <citation type="submission" date="2025-08" db="UniProtKB">
        <authorList>
            <consortium name="RefSeq"/>
        </authorList>
    </citation>
    <scope>IDENTIFICATION</scope>
    <source>
        <tissue evidence="12">Whole organism</tissue>
    </source>
</reference>
<dbReference type="PROSITE" id="PS50071">
    <property type="entry name" value="HOMEOBOX_2"/>
    <property type="match status" value="1"/>
</dbReference>
<comment type="similarity">
    <text evidence="7">Belongs to the TALE/TGIF homeobox family.</text>
</comment>
<dbReference type="GO" id="GO:0005634">
    <property type="term" value="C:nucleus"/>
    <property type="evidence" value="ECO:0007669"/>
    <property type="project" value="UniProtKB-SubCell"/>
</dbReference>
<evidence type="ECO:0000256" key="6">
    <source>
        <dbReference type="ARBA" id="ARBA00023242"/>
    </source>
</evidence>
<keyword evidence="5" id="KW-0804">Transcription</keyword>
<keyword evidence="6 8" id="KW-0539">Nucleus</keyword>
<evidence type="ECO:0000256" key="1">
    <source>
        <dbReference type="ARBA" id="ARBA00004123"/>
    </source>
</evidence>
<organism evidence="11 12">
    <name type="scientific">Hyalella azteca</name>
    <name type="common">Amphipod</name>
    <dbReference type="NCBI Taxonomy" id="294128"/>
    <lineage>
        <taxon>Eukaryota</taxon>
        <taxon>Metazoa</taxon>
        <taxon>Ecdysozoa</taxon>
        <taxon>Arthropoda</taxon>
        <taxon>Crustacea</taxon>
        <taxon>Multicrustacea</taxon>
        <taxon>Malacostraca</taxon>
        <taxon>Eumalacostraca</taxon>
        <taxon>Peracarida</taxon>
        <taxon>Amphipoda</taxon>
        <taxon>Senticaudata</taxon>
        <taxon>Talitrida</taxon>
        <taxon>Talitroidea</taxon>
        <taxon>Hyalellidae</taxon>
        <taxon>Hyalella</taxon>
    </lineage>
</organism>
<dbReference type="PANTHER" id="PTHR11850">
    <property type="entry name" value="HOMEOBOX PROTEIN TRANSCRIPTION FACTORS"/>
    <property type="match status" value="1"/>
</dbReference>
<feature type="compositionally biased region" description="Polar residues" evidence="9">
    <location>
        <begin position="36"/>
        <end position="58"/>
    </location>
</feature>
<feature type="region of interest" description="Disordered" evidence="9">
    <location>
        <begin position="357"/>
        <end position="384"/>
    </location>
</feature>
<feature type="compositionally biased region" description="Polar residues" evidence="9">
    <location>
        <begin position="217"/>
        <end position="234"/>
    </location>
</feature>
<feature type="region of interest" description="Disordered" evidence="9">
    <location>
        <begin position="692"/>
        <end position="714"/>
    </location>
</feature>
<dbReference type="GO" id="GO:0000987">
    <property type="term" value="F:cis-regulatory region sequence-specific DNA binding"/>
    <property type="evidence" value="ECO:0007669"/>
    <property type="project" value="UniProtKB-ARBA"/>
</dbReference>
<dbReference type="FunFam" id="1.10.10.60:FF:000059">
    <property type="entry name" value="TGFB-induced factor homeobox 1"/>
    <property type="match status" value="1"/>
</dbReference>
<dbReference type="InterPro" id="IPR009057">
    <property type="entry name" value="Homeodomain-like_sf"/>
</dbReference>
<dbReference type="GO" id="GO:0001654">
    <property type="term" value="P:eye development"/>
    <property type="evidence" value="ECO:0007669"/>
    <property type="project" value="UniProtKB-ARBA"/>
</dbReference>
<dbReference type="AlphaFoldDB" id="A0A8B7N3P5"/>
<evidence type="ECO:0000313" key="11">
    <source>
        <dbReference type="Proteomes" id="UP000694843"/>
    </source>
</evidence>
<dbReference type="GO" id="GO:0048646">
    <property type="term" value="P:anatomical structure formation involved in morphogenesis"/>
    <property type="evidence" value="ECO:0007669"/>
    <property type="project" value="UniProtKB-ARBA"/>
</dbReference>
<dbReference type="CDD" id="cd00086">
    <property type="entry name" value="homeodomain"/>
    <property type="match status" value="1"/>
</dbReference>
<dbReference type="InterPro" id="IPR008422">
    <property type="entry name" value="KN_HD"/>
</dbReference>
<dbReference type="GO" id="GO:0006355">
    <property type="term" value="P:regulation of DNA-templated transcription"/>
    <property type="evidence" value="ECO:0007669"/>
    <property type="project" value="InterPro"/>
</dbReference>
<dbReference type="OrthoDB" id="10056939at2759"/>
<evidence type="ECO:0000256" key="3">
    <source>
        <dbReference type="ARBA" id="ARBA00023125"/>
    </source>
</evidence>
<feature type="region of interest" description="Disordered" evidence="9">
    <location>
        <begin position="117"/>
        <end position="147"/>
    </location>
</feature>
<dbReference type="Pfam" id="PF05920">
    <property type="entry name" value="Homeobox_KN"/>
    <property type="match status" value="1"/>
</dbReference>
<proteinExistence type="inferred from homology"/>
<protein>
    <submittedName>
        <fullName evidence="12">Uncharacterized protein LOC108665739 isoform X1</fullName>
    </submittedName>
</protein>
<accession>A0A8B7N3P5</accession>
<dbReference type="KEGG" id="hazt:108665739"/>
<dbReference type="InterPro" id="IPR001356">
    <property type="entry name" value="HD"/>
</dbReference>
<dbReference type="InterPro" id="IPR050224">
    <property type="entry name" value="TALE_homeobox"/>
</dbReference>
<feature type="compositionally biased region" description="Low complexity" evidence="9">
    <location>
        <begin position="117"/>
        <end position="135"/>
    </location>
</feature>
<dbReference type="GeneID" id="108665739"/>
<feature type="compositionally biased region" description="Basic and acidic residues" evidence="9">
    <location>
        <begin position="204"/>
        <end position="216"/>
    </location>
</feature>
<feature type="domain" description="Homeobox" evidence="10">
    <location>
        <begin position="422"/>
        <end position="485"/>
    </location>
</feature>
<dbReference type="RefSeq" id="XP_018008018.1">
    <property type="nucleotide sequence ID" value="XM_018152529.1"/>
</dbReference>
<dbReference type="Gene3D" id="1.10.10.60">
    <property type="entry name" value="Homeodomain-like"/>
    <property type="match status" value="1"/>
</dbReference>
<evidence type="ECO:0000256" key="5">
    <source>
        <dbReference type="ARBA" id="ARBA00023163"/>
    </source>
</evidence>
<evidence type="ECO:0000256" key="2">
    <source>
        <dbReference type="ARBA" id="ARBA00023015"/>
    </source>
</evidence>
<feature type="compositionally biased region" description="Polar residues" evidence="9">
    <location>
        <begin position="702"/>
        <end position="714"/>
    </location>
</feature>
<gene>
    <name evidence="12" type="primary">LOC108665739</name>
</gene>
<feature type="region of interest" description="Disordered" evidence="9">
    <location>
        <begin position="783"/>
        <end position="811"/>
    </location>
</feature>
<feature type="region of interest" description="Disordered" evidence="9">
    <location>
        <begin position="71"/>
        <end position="99"/>
    </location>
</feature>
<evidence type="ECO:0000256" key="8">
    <source>
        <dbReference type="PROSITE-ProRule" id="PRU00108"/>
    </source>
</evidence>
<comment type="subcellular location">
    <subcellularLocation>
        <location evidence="1 8">Nucleus</location>
    </subcellularLocation>
</comment>
<evidence type="ECO:0000256" key="4">
    <source>
        <dbReference type="ARBA" id="ARBA00023155"/>
    </source>
</evidence>
<name>A0A8B7N3P5_HYAAZ</name>
<feature type="compositionally biased region" description="Polar residues" evidence="9">
    <location>
        <begin position="136"/>
        <end position="147"/>
    </location>
</feature>
<feature type="compositionally biased region" description="Polar residues" evidence="9">
    <location>
        <begin position="359"/>
        <end position="375"/>
    </location>
</feature>
<feature type="region of interest" description="Disordered" evidence="9">
    <location>
        <begin position="1"/>
        <end position="58"/>
    </location>
</feature>
<keyword evidence="11" id="KW-1185">Reference proteome</keyword>
<feature type="compositionally biased region" description="Low complexity" evidence="9">
    <location>
        <begin position="74"/>
        <end position="99"/>
    </location>
</feature>
<keyword evidence="3 8" id="KW-0238">DNA-binding</keyword>
<dbReference type="SUPFAM" id="SSF46689">
    <property type="entry name" value="Homeodomain-like"/>
    <property type="match status" value="1"/>
</dbReference>
<evidence type="ECO:0000259" key="10">
    <source>
        <dbReference type="PROSITE" id="PS50071"/>
    </source>
</evidence>